<dbReference type="Proteomes" id="UP000807353">
    <property type="component" value="Unassembled WGS sequence"/>
</dbReference>
<name>A0A9P5XUB4_9AGAR</name>
<sequence>MTTPVSPTNPSTKFDFTQRTASLIHWNHSNGTHPTQTPDDTSKHSSLAPNLFQDPFVRKLYSDIQEGHKDLKNATQALVSNQKELFEVQKAMLKLMEENQKLKLENQILQAEVAHFSCVFTIFLFSPLPFYHVQTTGLVSIVHVHSHFLPATQYHRSQHHLTSVLPPQLQFSPQHAHLTFLLKSSGPSMTAVMTQMPPLWIPTLPVHP</sequence>
<evidence type="ECO:0000256" key="2">
    <source>
        <dbReference type="SAM" id="MobiDB-lite"/>
    </source>
</evidence>
<accession>A0A9P5XUB4</accession>
<proteinExistence type="predicted"/>
<dbReference type="AlphaFoldDB" id="A0A9P5XUB4"/>
<evidence type="ECO:0000256" key="1">
    <source>
        <dbReference type="SAM" id="Coils"/>
    </source>
</evidence>
<protein>
    <submittedName>
        <fullName evidence="3">Uncharacterized protein</fullName>
    </submittedName>
</protein>
<reference evidence="3" key="1">
    <citation type="submission" date="2020-11" db="EMBL/GenBank/DDBJ databases">
        <authorList>
            <consortium name="DOE Joint Genome Institute"/>
            <person name="Ahrendt S."/>
            <person name="Riley R."/>
            <person name="Andreopoulos W."/>
            <person name="Labutti K."/>
            <person name="Pangilinan J."/>
            <person name="Ruiz-Duenas F.J."/>
            <person name="Barrasa J.M."/>
            <person name="Sanchez-Garcia M."/>
            <person name="Camarero S."/>
            <person name="Miyauchi S."/>
            <person name="Serrano A."/>
            <person name="Linde D."/>
            <person name="Babiker R."/>
            <person name="Drula E."/>
            <person name="Ayuso-Fernandez I."/>
            <person name="Pacheco R."/>
            <person name="Padilla G."/>
            <person name="Ferreira P."/>
            <person name="Barriuso J."/>
            <person name="Kellner H."/>
            <person name="Castanera R."/>
            <person name="Alfaro M."/>
            <person name="Ramirez L."/>
            <person name="Pisabarro A.G."/>
            <person name="Kuo A."/>
            <person name="Tritt A."/>
            <person name="Lipzen A."/>
            <person name="He G."/>
            <person name="Yan M."/>
            <person name="Ng V."/>
            <person name="Cullen D."/>
            <person name="Martin F."/>
            <person name="Rosso M.-N."/>
            <person name="Henrissat B."/>
            <person name="Hibbett D."/>
            <person name="Martinez A.T."/>
            <person name="Grigoriev I.V."/>
        </authorList>
    </citation>
    <scope>NUCLEOTIDE SEQUENCE</scope>
    <source>
        <strain evidence="3">CBS 247.69</strain>
    </source>
</reference>
<keyword evidence="1" id="KW-0175">Coiled coil</keyword>
<feature type="region of interest" description="Disordered" evidence="2">
    <location>
        <begin position="26"/>
        <end position="45"/>
    </location>
</feature>
<evidence type="ECO:0000313" key="3">
    <source>
        <dbReference type="EMBL" id="KAF9455861.1"/>
    </source>
</evidence>
<feature type="coiled-coil region" evidence="1">
    <location>
        <begin position="85"/>
        <end position="112"/>
    </location>
</feature>
<organism evidence="3 4">
    <name type="scientific">Collybia nuda</name>
    <dbReference type="NCBI Taxonomy" id="64659"/>
    <lineage>
        <taxon>Eukaryota</taxon>
        <taxon>Fungi</taxon>
        <taxon>Dikarya</taxon>
        <taxon>Basidiomycota</taxon>
        <taxon>Agaricomycotina</taxon>
        <taxon>Agaricomycetes</taxon>
        <taxon>Agaricomycetidae</taxon>
        <taxon>Agaricales</taxon>
        <taxon>Tricholomatineae</taxon>
        <taxon>Clitocybaceae</taxon>
        <taxon>Collybia</taxon>
    </lineage>
</organism>
<keyword evidence="4" id="KW-1185">Reference proteome</keyword>
<comment type="caution">
    <text evidence="3">The sequence shown here is derived from an EMBL/GenBank/DDBJ whole genome shotgun (WGS) entry which is preliminary data.</text>
</comment>
<gene>
    <name evidence="3" type="ORF">BDZ94DRAFT_1315745</name>
</gene>
<dbReference type="EMBL" id="MU150503">
    <property type="protein sequence ID" value="KAF9455861.1"/>
    <property type="molecule type" value="Genomic_DNA"/>
</dbReference>
<evidence type="ECO:0000313" key="4">
    <source>
        <dbReference type="Proteomes" id="UP000807353"/>
    </source>
</evidence>